<organism evidence="2 3">
    <name type="scientific">Fusarium heterosporum</name>
    <dbReference type="NCBI Taxonomy" id="42747"/>
    <lineage>
        <taxon>Eukaryota</taxon>
        <taxon>Fungi</taxon>
        <taxon>Dikarya</taxon>
        <taxon>Ascomycota</taxon>
        <taxon>Pezizomycotina</taxon>
        <taxon>Sordariomycetes</taxon>
        <taxon>Hypocreomycetidae</taxon>
        <taxon>Hypocreales</taxon>
        <taxon>Nectriaceae</taxon>
        <taxon>Fusarium</taxon>
        <taxon>Fusarium heterosporum species complex</taxon>
    </lineage>
</organism>
<evidence type="ECO:0000313" key="3">
    <source>
        <dbReference type="Proteomes" id="UP000567885"/>
    </source>
</evidence>
<gene>
    <name evidence="2" type="ORF">FHETE_2444</name>
</gene>
<keyword evidence="3" id="KW-1185">Reference proteome</keyword>
<evidence type="ECO:0000256" key="1">
    <source>
        <dbReference type="SAM" id="MobiDB-lite"/>
    </source>
</evidence>
<dbReference type="EMBL" id="JAAGWQ010000037">
    <property type="protein sequence ID" value="KAF5675841.1"/>
    <property type="molecule type" value="Genomic_DNA"/>
</dbReference>
<reference evidence="2 3" key="1">
    <citation type="submission" date="2020-05" db="EMBL/GenBank/DDBJ databases">
        <title>Identification and distribution of gene clusters putatively required for synthesis of sphingolipid metabolism inhibitors in phylogenetically diverse species of the filamentous fungus Fusarium.</title>
        <authorList>
            <person name="Kim H.-S."/>
            <person name="Busman M."/>
            <person name="Brown D.W."/>
            <person name="Divon H."/>
            <person name="Uhlig S."/>
            <person name="Proctor R.H."/>
        </authorList>
    </citation>
    <scope>NUCLEOTIDE SEQUENCE [LARGE SCALE GENOMIC DNA]</scope>
    <source>
        <strain evidence="2 3">NRRL 20693</strain>
    </source>
</reference>
<comment type="caution">
    <text evidence="2">The sequence shown here is derived from an EMBL/GenBank/DDBJ whole genome shotgun (WGS) entry which is preliminary data.</text>
</comment>
<protein>
    <submittedName>
        <fullName evidence="2">Uncharacterized protein</fullName>
    </submittedName>
</protein>
<feature type="region of interest" description="Disordered" evidence="1">
    <location>
        <begin position="145"/>
        <end position="186"/>
    </location>
</feature>
<sequence>MSSALTTLVAGPFPTDFNMTMAGKVVGVHATATTYVLVPYNDDGDLLSDNPTTVTVGPWATTTTTGAYDAYWTQTYGLTEGSDEATLSLHCQMSGRAPLACTQQKQEGSKTMKETYTGSVLKEDIPAFNEATVYITGGQKLLSPSTSAADGAGTTLGSTAKAQSTATESSGSQETGSTDSPSGASASSRSILATAGLAAVAMVALWL</sequence>
<accession>A0A8H5WXM0</accession>
<dbReference type="AlphaFoldDB" id="A0A8H5WXM0"/>
<evidence type="ECO:0000313" key="2">
    <source>
        <dbReference type="EMBL" id="KAF5675841.1"/>
    </source>
</evidence>
<name>A0A8H5WXM0_FUSHE</name>
<dbReference type="Proteomes" id="UP000567885">
    <property type="component" value="Unassembled WGS sequence"/>
</dbReference>
<feature type="compositionally biased region" description="Low complexity" evidence="1">
    <location>
        <begin position="162"/>
        <end position="186"/>
    </location>
</feature>
<proteinExistence type="predicted"/>